<protein>
    <recommendedName>
        <fullName evidence="3">Transposase MuDR plant domain-containing protein</fullName>
    </recommendedName>
</protein>
<sequence length="188" mass="21515">MVSFFYLVQCCRSGDYDLVDNVPVRNAHDNEEDDDAGEGVVEEEAADFYSQVEMEASQCFSGDFPARNIDGDELYEGMKFLTKASLRKQVKLYSIKTNTSFVVVKSCSNYKDWRCPYFEKSCAWRLRATQKVNTNHWEIIIYPGKHTCVNTTLTQDHPKLDSDLIASCIVSIVTREPDVSVWLLLLNE</sequence>
<gene>
    <name evidence="1" type="ORF">G2W53_010883</name>
</gene>
<comment type="caution">
    <text evidence="1">The sequence shown here is derived from an EMBL/GenBank/DDBJ whole genome shotgun (WGS) entry which is preliminary data.</text>
</comment>
<reference evidence="1" key="1">
    <citation type="submission" date="2020-09" db="EMBL/GenBank/DDBJ databases">
        <title>Genome-Enabled Discovery of Anthraquinone Biosynthesis in Senna tora.</title>
        <authorList>
            <person name="Kang S.-H."/>
            <person name="Pandey R.P."/>
            <person name="Lee C.-M."/>
            <person name="Sim J.-S."/>
            <person name="Jeong J.-T."/>
            <person name="Choi B.-S."/>
            <person name="Jung M."/>
            <person name="Ginzburg D."/>
            <person name="Zhao K."/>
            <person name="Won S.Y."/>
            <person name="Oh T.-J."/>
            <person name="Yu Y."/>
            <person name="Kim N.-H."/>
            <person name="Lee O.R."/>
            <person name="Lee T.-H."/>
            <person name="Bashyal P."/>
            <person name="Kim T.-S."/>
            <person name="Lee W.-H."/>
            <person name="Kawkins C."/>
            <person name="Kim C.-K."/>
            <person name="Kim J.S."/>
            <person name="Ahn B.O."/>
            <person name="Rhee S.Y."/>
            <person name="Sohng J.K."/>
        </authorList>
    </citation>
    <scope>NUCLEOTIDE SEQUENCE</scope>
    <source>
        <tissue evidence="1">Leaf</tissue>
    </source>
</reference>
<dbReference type="OrthoDB" id="1435097at2759"/>
<dbReference type="EMBL" id="JAAIUW010000004">
    <property type="protein sequence ID" value="KAF7836024.1"/>
    <property type="molecule type" value="Genomic_DNA"/>
</dbReference>
<proteinExistence type="predicted"/>
<dbReference type="AlphaFoldDB" id="A0A835CAA6"/>
<evidence type="ECO:0008006" key="3">
    <source>
        <dbReference type="Google" id="ProtNLM"/>
    </source>
</evidence>
<evidence type="ECO:0000313" key="2">
    <source>
        <dbReference type="Proteomes" id="UP000634136"/>
    </source>
</evidence>
<dbReference type="Proteomes" id="UP000634136">
    <property type="component" value="Unassembled WGS sequence"/>
</dbReference>
<name>A0A835CAA6_9FABA</name>
<accession>A0A835CAA6</accession>
<evidence type="ECO:0000313" key="1">
    <source>
        <dbReference type="EMBL" id="KAF7836024.1"/>
    </source>
</evidence>
<organism evidence="1 2">
    <name type="scientific">Senna tora</name>
    <dbReference type="NCBI Taxonomy" id="362788"/>
    <lineage>
        <taxon>Eukaryota</taxon>
        <taxon>Viridiplantae</taxon>
        <taxon>Streptophyta</taxon>
        <taxon>Embryophyta</taxon>
        <taxon>Tracheophyta</taxon>
        <taxon>Spermatophyta</taxon>
        <taxon>Magnoliopsida</taxon>
        <taxon>eudicotyledons</taxon>
        <taxon>Gunneridae</taxon>
        <taxon>Pentapetalae</taxon>
        <taxon>rosids</taxon>
        <taxon>fabids</taxon>
        <taxon>Fabales</taxon>
        <taxon>Fabaceae</taxon>
        <taxon>Caesalpinioideae</taxon>
        <taxon>Cassia clade</taxon>
        <taxon>Senna</taxon>
    </lineage>
</organism>
<keyword evidence="2" id="KW-1185">Reference proteome</keyword>